<feature type="binding site" evidence="1">
    <location>
        <position position="191"/>
    </location>
    <ligand>
        <name>Zn(2+)</name>
        <dbReference type="ChEBI" id="CHEBI:29105"/>
        <note>catalytic</note>
    </ligand>
</feature>
<dbReference type="PROSITE" id="PS51864">
    <property type="entry name" value="ASTACIN"/>
    <property type="match status" value="1"/>
</dbReference>
<keyword evidence="1" id="KW-0862">Zinc</keyword>
<dbReference type="PANTHER" id="PTHR10127">
    <property type="entry name" value="DISCOIDIN, CUB, EGF, LAMININ , AND ZINC METALLOPROTEASE DOMAIN CONTAINING"/>
    <property type="match status" value="1"/>
</dbReference>
<evidence type="ECO:0000313" key="5">
    <source>
        <dbReference type="Proteomes" id="UP001244640"/>
    </source>
</evidence>
<comment type="caution">
    <text evidence="1">Lacks conserved residue(s) required for the propagation of feature annotation.</text>
</comment>
<dbReference type="SUPFAM" id="SSF55486">
    <property type="entry name" value="Metalloproteases ('zincins'), catalytic domain"/>
    <property type="match status" value="1"/>
</dbReference>
<feature type="chain" id="PRO_5046235054" description="Peptidase M12A domain-containing protein" evidence="2">
    <location>
        <begin position="25"/>
        <end position="391"/>
    </location>
</feature>
<organism evidence="4 5">
    <name type="scientific">Sphingobacterium zeae</name>
    <dbReference type="NCBI Taxonomy" id="1776859"/>
    <lineage>
        <taxon>Bacteria</taxon>
        <taxon>Pseudomonadati</taxon>
        <taxon>Bacteroidota</taxon>
        <taxon>Sphingobacteriia</taxon>
        <taxon>Sphingobacteriales</taxon>
        <taxon>Sphingobacteriaceae</taxon>
        <taxon>Sphingobacterium</taxon>
    </lineage>
</organism>
<keyword evidence="1" id="KW-0378">Hydrolase</keyword>
<dbReference type="InterPro" id="IPR001506">
    <property type="entry name" value="Peptidase_M12A"/>
</dbReference>
<feature type="active site" evidence="1">
    <location>
        <position position="182"/>
    </location>
</feature>
<accession>A0ABU0U3E7</accession>
<comment type="caution">
    <text evidence="4">The sequence shown here is derived from an EMBL/GenBank/DDBJ whole genome shotgun (WGS) entry which is preliminary data.</text>
</comment>
<evidence type="ECO:0000313" key="4">
    <source>
        <dbReference type="EMBL" id="MDQ1149481.1"/>
    </source>
</evidence>
<dbReference type="InterPro" id="IPR024079">
    <property type="entry name" value="MetalloPept_cat_dom_sf"/>
</dbReference>
<dbReference type="SMART" id="SM00235">
    <property type="entry name" value="ZnMc"/>
    <property type="match status" value="1"/>
</dbReference>
<comment type="cofactor">
    <cofactor evidence="1">
        <name>Zn(2+)</name>
        <dbReference type="ChEBI" id="CHEBI:29105"/>
    </cofactor>
    <text evidence="1">Binds 1 zinc ion per subunit.</text>
</comment>
<evidence type="ECO:0000256" key="2">
    <source>
        <dbReference type="SAM" id="SignalP"/>
    </source>
</evidence>
<feature type="binding site" evidence="1">
    <location>
        <position position="185"/>
    </location>
    <ligand>
        <name>Zn(2+)</name>
        <dbReference type="ChEBI" id="CHEBI:29105"/>
        <note>catalytic</note>
    </ligand>
</feature>
<evidence type="ECO:0000256" key="1">
    <source>
        <dbReference type="PROSITE-ProRule" id="PRU01211"/>
    </source>
</evidence>
<keyword evidence="1" id="KW-0482">Metalloprotease</keyword>
<gene>
    <name evidence="4" type="ORF">QE382_001465</name>
</gene>
<dbReference type="EMBL" id="JAUTBA010000001">
    <property type="protein sequence ID" value="MDQ1149481.1"/>
    <property type="molecule type" value="Genomic_DNA"/>
</dbReference>
<dbReference type="Proteomes" id="UP001244640">
    <property type="component" value="Unassembled WGS sequence"/>
</dbReference>
<feature type="signal peptide" evidence="2">
    <location>
        <begin position="1"/>
        <end position="24"/>
    </location>
</feature>
<dbReference type="PANTHER" id="PTHR10127:SF850">
    <property type="entry name" value="METALLOENDOPEPTIDASE"/>
    <property type="match status" value="1"/>
</dbReference>
<evidence type="ECO:0000259" key="3">
    <source>
        <dbReference type="PROSITE" id="PS51864"/>
    </source>
</evidence>
<keyword evidence="5" id="KW-1185">Reference proteome</keyword>
<protein>
    <recommendedName>
        <fullName evidence="3">Peptidase M12A domain-containing protein</fullName>
    </recommendedName>
</protein>
<keyword evidence="2" id="KW-0732">Signal</keyword>
<dbReference type="Pfam" id="PF01400">
    <property type="entry name" value="Astacin"/>
    <property type="match status" value="1"/>
</dbReference>
<feature type="binding site" evidence="1">
    <location>
        <position position="181"/>
    </location>
    <ligand>
        <name>Zn(2+)</name>
        <dbReference type="ChEBI" id="CHEBI:29105"/>
        <note>catalytic</note>
    </ligand>
</feature>
<sequence>MNMKRNIKKLSYFILLAVSLVSCTKENEINTTKIEEVSPADSTIHKFNLPGGSEIKVLEKKGNYYIADDILLSKKQFLTLKSLSGSTLPRSAVMTNLVSKWPNGEVPYLIESNFYDVQRVSDAISRYHNQTPVRLVPKQPWHNDYVIFVNHPSTSMSSLGKIGGVQQIHISTSAGYGTVMHEIGHAIGLFHEHTRSDRDQFVQVDPSVANNINYQKYDTNFLGFDVGFFDFNSIMMYPMSNVLKNKSDPTYNWPLNRSDFSTGDISGINYIYGVSPYIDVRLDVTDYQSTPDGSEKTYDVYVDFYQNASKTIPLTTTHSIKIYFEQVEERKSNKANPIEVIKFNSSNIVPAGVSSFKLVSGLIESRWYEYGDLDFLLDQRINVIQKSGYQF</sequence>
<feature type="domain" description="Peptidase M12A" evidence="3">
    <location>
        <begin position="92"/>
        <end position="275"/>
    </location>
</feature>
<dbReference type="Gene3D" id="3.40.390.10">
    <property type="entry name" value="Collagenase (Catalytic Domain)"/>
    <property type="match status" value="1"/>
</dbReference>
<dbReference type="PRINTS" id="PR00480">
    <property type="entry name" value="ASTACIN"/>
</dbReference>
<keyword evidence="1" id="KW-0479">Metal-binding</keyword>
<proteinExistence type="predicted"/>
<reference evidence="4 5" key="1">
    <citation type="submission" date="2023-07" db="EMBL/GenBank/DDBJ databases">
        <title>Functional and genomic diversity of the sorghum phyllosphere microbiome.</title>
        <authorList>
            <person name="Shade A."/>
        </authorList>
    </citation>
    <scope>NUCLEOTIDE SEQUENCE [LARGE SCALE GENOMIC DNA]</scope>
    <source>
        <strain evidence="4 5">SORGH_AS_0892</strain>
    </source>
</reference>
<dbReference type="InterPro" id="IPR006026">
    <property type="entry name" value="Peptidase_Metallo"/>
</dbReference>
<keyword evidence="1" id="KW-0645">Protease</keyword>
<dbReference type="PROSITE" id="PS51257">
    <property type="entry name" value="PROKAR_LIPOPROTEIN"/>
    <property type="match status" value="1"/>
</dbReference>
<name>A0ABU0U3E7_9SPHI</name>